<dbReference type="SUPFAM" id="SSF49562">
    <property type="entry name" value="C2 domain (Calcium/lipid-binding domain, CaLB)"/>
    <property type="match status" value="2"/>
</dbReference>
<feature type="region of interest" description="Disordered" evidence="1">
    <location>
        <begin position="404"/>
        <end position="442"/>
    </location>
</feature>
<dbReference type="Gene3D" id="2.60.40.150">
    <property type="entry name" value="C2 domain"/>
    <property type="match status" value="1"/>
</dbReference>
<dbReference type="CDD" id="cd00030">
    <property type="entry name" value="C2"/>
    <property type="match status" value="1"/>
</dbReference>
<evidence type="ECO:0000259" key="2">
    <source>
        <dbReference type="PROSITE" id="PS50004"/>
    </source>
</evidence>
<evidence type="ECO:0000256" key="1">
    <source>
        <dbReference type="SAM" id="MobiDB-lite"/>
    </source>
</evidence>
<dbReference type="InterPro" id="IPR035892">
    <property type="entry name" value="C2_domain_sf"/>
</dbReference>
<feature type="non-terminal residue" evidence="3">
    <location>
        <position position="688"/>
    </location>
</feature>
<feature type="compositionally biased region" description="Basic and acidic residues" evidence="1">
    <location>
        <begin position="414"/>
        <end position="427"/>
    </location>
</feature>
<dbReference type="OrthoDB" id="270970at2759"/>
<protein>
    <recommendedName>
        <fullName evidence="2">C2 domain-containing protein</fullName>
    </recommendedName>
</protein>
<gene>
    <name evidence="3" type="ORF">MHI_LOCUS407837</name>
</gene>
<dbReference type="EMBL" id="CAJDYZ010006797">
    <property type="protein sequence ID" value="CAD1473704.1"/>
    <property type="molecule type" value="Genomic_DNA"/>
</dbReference>
<dbReference type="Pfam" id="PF00168">
    <property type="entry name" value="C2"/>
    <property type="match status" value="2"/>
</dbReference>
<proteinExistence type="predicted"/>
<organism evidence="3 4">
    <name type="scientific">Heterotrigona itama</name>
    <dbReference type="NCBI Taxonomy" id="395501"/>
    <lineage>
        <taxon>Eukaryota</taxon>
        <taxon>Metazoa</taxon>
        <taxon>Ecdysozoa</taxon>
        <taxon>Arthropoda</taxon>
        <taxon>Hexapoda</taxon>
        <taxon>Insecta</taxon>
        <taxon>Pterygota</taxon>
        <taxon>Neoptera</taxon>
        <taxon>Endopterygota</taxon>
        <taxon>Hymenoptera</taxon>
        <taxon>Apocrita</taxon>
        <taxon>Aculeata</taxon>
        <taxon>Apoidea</taxon>
        <taxon>Anthophila</taxon>
        <taxon>Apidae</taxon>
        <taxon>Heterotrigona</taxon>
    </lineage>
</organism>
<name>A0A6V7H3W1_9HYME</name>
<sequence>VKTTHYVRSSTSPCWESRAQFLVQDYSQVSLSFVVYSWNISKSIDGDMLGLAILSLSQESTWIVRKRLILSGSNIASTMTVSVLFHPVKSVQQVVTSSRRSSLIFPMSDDEPKSKRNSLPWMQQAKLLLTHKDIDPASSDVSSLLSTGSGLMEVTLIRAKDLVAKDLNGFSDPFCELKLNNETKYKSSVKKKTLNPCWDESSIMGLPRIGETLDVVLWDHDTFGMKDYLGKVSLTLDDIRKLSNSDQQSHWFTLRGTKTGSVELKVKVLSEECDSTQSTYAASNISESSTQLNIESSESVSNVVRRPSMEKSKMRLHLDVVPPPPPPRTVTLLKSIISSQAGKSFLNDRTNLSSIHALMLLLLLLLLLFQSPEKASIASKDSNETNGTENSWIPKVVTETITDVVADETTDMSKSGRERPPSSHDHSLTPSPEQSFGKKLPQYNSFRVMKQKMKRGLKLRRFRSEVNIDEKNESKGVTLSLEPRGGGEADATELLQGSGLAHAVSQPDMLGRMRQPSPHLRLRPNELKIVNGTKEKYSGIEGKVLQAQGLHVAHIAQLYCRIKLQICTSPDKVTSSANGGKTLAKSRLLPAMPNPQFSIDFHIEGDNVPRQSLLIFEIRSASKELLASRRITLHELLGVSAATDEIHTWLALNNGASLEVQIVHGRESKSKSTKKLFRSWSVHRIGKI</sequence>
<dbReference type="PANTHER" id="PTHR46980">
    <property type="entry name" value="TRICALBIN-1-RELATED"/>
    <property type="match status" value="1"/>
</dbReference>
<keyword evidence="4" id="KW-1185">Reference proteome</keyword>
<reference evidence="3" key="1">
    <citation type="submission" date="2020-07" db="EMBL/GenBank/DDBJ databases">
        <authorList>
            <person name="Nazaruddin N."/>
        </authorList>
    </citation>
    <scope>NUCLEOTIDE SEQUENCE</scope>
</reference>
<feature type="non-terminal residue" evidence="3">
    <location>
        <position position="1"/>
    </location>
</feature>
<dbReference type="InterPro" id="IPR000008">
    <property type="entry name" value="C2_dom"/>
</dbReference>
<comment type="caution">
    <text evidence="3">The sequence shown here is derived from an EMBL/GenBank/DDBJ whole genome shotgun (WGS) entry which is preliminary data.</text>
</comment>
<dbReference type="Proteomes" id="UP000752696">
    <property type="component" value="Unassembled WGS sequence"/>
</dbReference>
<feature type="domain" description="C2" evidence="2">
    <location>
        <begin position="130"/>
        <end position="252"/>
    </location>
</feature>
<dbReference type="InterPro" id="IPR052455">
    <property type="entry name" value="Tricalbin_domain"/>
</dbReference>
<dbReference type="PROSITE" id="PS50004">
    <property type="entry name" value="C2"/>
    <property type="match status" value="1"/>
</dbReference>
<dbReference type="PANTHER" id="PTHR46980:SF2">
    <property type="entry name" value="TRICALBIN-1-RELATED"/>
    <property type="match status" value="1"/>
</dbReference>
<dbReference type="AlphaFoldDB" id="A0A6V7H3W1"/>
<dbReference type="SMART" id="SM00239">
    <property type="entry name" value="C2"/>
    <property type="match status" value="2"/>
</dbReference>
<evidence type="ECO:0000313" key="3">
    <source>
        <dbReference type="EMBL" id="CAD1473704.1"/>
    </source>
</evidence>
<accession>A0A6V7H3W1</accession>
<evidence type="ECO:0000313" key="4">
    <source>
        <dbReference type="Proteomes" id="UP000752696"/>
    </source>
</evidence>